<dbReference type="GO" id="GO:0016616">
    <property type="term" value="F:oxidoreductase activity, acting on the CH-OH group of donors, NAD or NADP as acceptor"/>
    <property type="evidence" value="ECO:0007669"/>
    <property type="project" value="UniProtKB-ARBA"/>
</dbReference>
<keyword evidence="2" id="KW-0521">NADP</keyword>
<evidence type="ECO:0000256" key="1">
    <source>
        <dbReference type="ARBA" id="ARBA00007905"/>
    </source>
</evidence>
<keyword evidence="4" id="KW-0472">Membrane</keyword>
<dbReference type="InterPro" id="IPR023210">
    <property type="entry name" value="NADP_OxRdtase_dom"/>
</dbReference>
<evidence type="ECO:0000313" key="6">
    <source>
        <dbReference type="Proteomes" id="UP000046393"/>
    </source>
</evidence>
<evidence type="ECO:0000256" key="3">
    <source>
        <dbReference type="ARBA" id="ARBA00023002"/>
    </source>
</evidence>
<dbReference type="STRING" id="451379.A0A0N5ACG7"/>
<dbReference type="InterPro" id="IPR020471">
    <property type="entry name" value="AKR"/>
</dbReference>
<keyword evidence="4" id="KW-1133">Transmembrane helix</keyword>
<keyword evidence="3" id="KW-0560">Oxidoreductase</keyword>
<proteinExistence type="inferred from homology"/>
<dbReference type="PANTHER" id="PTHR43827:SF3">
    <property type="entry name" value="NADP-DEPENDENT OXIDOREDUCTASE DOMAIN-CONTAINING PROTEIN"/>
    <property type="match status" value="1"/>
</dbReference>
<reference evidence="7" key="1">
    <citation type="submission" date="2017-02" db="UniProtKB">
        <authorList>
            <consortium name="WormBaseParasite"/>
        </authorList>
    </citation>
    <scope>IDENTIFICATION</scope>
</reference>
<evidence type="ECO:0000259" key="5">
    <source>
        <dbReference type="Pfam" id="PF00248"/>
    </source>
</evidence>
<accession>A0A0N5ACG7</accession>
<sequence>LICIYFSIGCNIFCAVFLFFIDFFSKTVQFKRTPCPLEDAFVKKLAEKYHKTRAQILIRHLLQRGLSQIPKSVNEKHIKENLDIFDFELDAGDFKQLNSLKNECRMVFWDFLKGHPEDPFKDERN</sequence>
<feature type="domain" description="NADP-dependent oxidoreductase" evidence="5">
    <location>
        <begin position="42"/>
        <end position="100"/>
    </location>
</feature>
<keyword evidence="6" id="KW-1185">Reference proteome</keyword>
<dbReference type="Gene3D" id="3.20.20.100">
    <property type="entry name" value="NADP-dependent oxidoreductase domain"/>
    <property type="match status" value="1"/>
</dbReference>
<dbReference type="InterPro" id="IPR036812">
    <property type="entry name" value="NAD(P)_OxRdtase_dom_sf"/>
</dbReference>
<dbReference type="AlphaFoldDB" id="A0A0N5ACG7"/>
<feature type="transmembrane region" description="Helical" evidence="4">
    <location>
        <begin position="6"/>
        <end position="24"/>
    </location>
</feature>
<keyword evidence="4" id="KW-0812">Transmembrane</keyword>
<dbReference type="SUPFAM" id="SSF51430">
    <property type="entry name" value="NAD(P)-linked oxidoreductase"/>
    <property type="match status" value="1"/>
</dbReference>
<protein>
    <submittedName>
        <fullName evidence="7">Aldo_ket_red domain-containing protein</fullName>
    </submittedName>
</protein>
<dbReference type="PANTHER" id="PTHR43827">
    <property type="entry name" value="2,5-DIKETO-D-GLUCONIC ACID REDUCTASE"/>
    <property type="match status" value="1"/>
</dbReference>
<evidence type="ECO:0000256" key="4">
    <source>
        <dbReference type="SAM" id="Phobius"/>
    </source>
</evidence>
<dbReference type="Pfam" id="PF00248">
    <property type="entry name" value="Aldo_ket_red"/>
    <property type="match status" value="1"/>
</dbReference>
<evidence type="ECO:0000313" key="7">
    <source>
        <dbReference type="WBParaSite" id="SMUV_0000184301-mRNA-1"/>
    </source>
</evidence>
<comment type="similarity">
    <text evidence="1">Belongs to the aldo/keto reductase family.</text>
</comment>
<organism evidence="6 7">
    <name type="scientific">Syphacia muris</name>
    <dbReference type="NCBI Taxonomy" id="451379"/>
    <lineage>
        <taxon>Eukaryota</taxon>
        <taxon>Metazoa</taxon>
        <taxon>Ecdysozoa</taxon>
        <taxon>Nematoda</taxon>
        <taxon>Chromadorea</taxon>
        <taxon>Rhabditida</taxon>
        <taxon>Spirurina</taxon>
        <taxon>Oxyuridomorpha</taxon>
        <taxon>Oxyuroidea</taxon>
        <taxon>Oxyuridae</taxon>
        <taxon>Syphacia</taxon>
    </lineage>
</organism>
<name>A0A0N5ACG7_9BILA</name>
<dbReference type="Proteomes" id="UP000046393">
    <property type="component" value="Unplaced"/>
</dbReference>
<dbReference type="WBParaSite" id="SMUV_0000184301-mRNA-1">
    <property type="protein sequence ID" value="SMUV_0000184301-mRNA-1"/>
    <property type="gene ID" value="SMUV_0000184301"/>
</dbReference>
<evidence type="ECO:0000256" key="2">
    <source>
        <dbReference type="ARBA" id="ARBA00022857"/>
    </source>
</evidence>